<name>A0AC59YXW7_RANTA</name>
<sequence>MNLHTHKFYRAKENEEPVTLRMLLDKKLRQLSHVLRHLIFFVSTAKCHFGIKVFASIPVLLALREEEKSIPITLYHDGRCFLMKKMPIQIFKNLFQMHFLIFCF</sequence>
<gene>
    <name evidence="1" type="ORF">MRATA1EN22A_LOCUS11554</name>
</gene>
<accession>A0AC59YXW7</accession>
<reference evidence="1" key="1">
    <citation type="submission" date="2023-05" db="EMBL/GenBank/DDBJ databases">
        <authorList>
            <consortium name="ELIXIR-Norway"/>
        </authorList>
    </citation>
    <scope>NUCLEOTIDE SEQUENCE</scope>
</reference>
<protein>
    <submittedName>
        <fullName evidence="1">Uncharacterized protein</fullName>
    </submittedName>
</protein>
<evidence type="ECO:0000313" key="1">
    <source>
        <dbReference type="EMBL" id="CAN0068664.1"/>
    </source>
</evidence>
<evidence type="ECO:0000313" key="2">
    <source>
        <dbReference type="Proteomes" id="UP001162501"/>
    </source>
</evidence>
<dbReference type="EMBL" id="OX596105">
    <property type="protein sequence ID" value="CAN0068664.1"/>
    <property type="molecule type" value="Genomic_DNA"/>
</dbReference>
<proteinExistence type="predicted"/>
<organism evidence="1 2">
    <name type="scientific">Rangifer tarandus platyrhynchus</name>
    <name type="common">Svalbard reindeer</name>
    <dbReference type="NCBI Taxonomy" id="3082113"/>
    <lineage>
        <taxon>Eukaryota</taxon>
        <taxon>Metazoa</taxon>
        <taxon>Chordata</taxon>
        <taxon>Craniata</taxon>
        <taxon>Vertebrata</taxon>
        <taxon>Euteleostomi</taxon>
        <taxon>Mammalia</taxon>
        <taxon>Eutheria</taxon>
        <taxon>Laurasiatheria</taxon>
        <taxon>Artiodactyla</taxon>
        <taxon>Ruminantia</taxon>
        <taxon>Pecora</taxon>
        <taxon>Cervidae</taxon>
        <taxon>Odocoileinae</taxon>
        <taxon>Rangifer</taxon>
    </lineage>
</organism>
<reference evidence="1" key="2">
    <citation type="submission" date="2025-03" db="EMBL/GenBank/DDBJ databases">
        <authorList>
            <consortium name="ELIXIR-Norway"/>
            <consortium name="Elixir Norway"/>
        </authorList>
    </citation>
    <scope>NUCLEOTIDE SEQUENCE</scope>
</reference>
<dbReference type="Proteomes" id="UP001162501">
    <property type="component" value="Chromosome 21"/>
</dbReference>